<evidence type="ECO:0000256" key="2">
    <source>
        <dbReference type="SAM" id="SignalP"/>
    </source>
</evidence>
<feature type="region of interest" description="Disordered" evidence="1">
    <location>
        <begin position="292"/>
        <end position="346"/>
    </location>
</feature>
<evidence type="ECO:0000313" key="4">
    <source>
        <dbReference type="Proteomes" id="UP001174691"/>
    </source>
</evidence>
<dbReference type="Proteomes" id="UP001174691">
    <property type="component" value="Unassembled WGS sequence"/>
</dbReference>
<feature type="chain" id="PRO_5041204261" evidence="2">
    <location>
        <begin position="21"/>
        <end position="850"/>
    </location>
</feature>
<feature type="region of interest" description="Disordered" evidence="1">
    <location>
        <begin position="723"/>
        <end position="817"/>
    </location>
</feature>
<gene>
    <name evidence="3" type="ORF">NKR19_g676</name>
</gene>
<protein>
    <submittedName>
        <fullName evidence="3">Uncharacterized protein</fullName>
    </submittedName>
</protein>
<feature type="compositionally biased region" description="Low complexity" evidence="1">
    <location>
        <begin position="797"/>
        <end position="817"/>
    </location>
</feature>
<reference evidence="3" key="1">
    <citation type="submission" date="2022-07" db="EMBL/GenBank/DDBJ databases">
        <title>Fungi with potential for degradation of polypropylene.</title>
        <authorList>
            <person name="Gostincar C."/>
        </authorList>
    </citation>
    <scope>NUCLEOTIDE SEQUENCE</scope>
    <source>
        <strain evidence="3">EXF-13287</strain>
    </source>
</reference>
<dbReference type="EMBL" id="JANBVN010000006">
    <property type="protein sequence ID" value="KAJ9165165.1"/>
    <property type="molecule type" value="Genomic_DNA"/>
</dbReference>
<feature type="compositionally biased region" description="Low complexity" evidence="1">
    <location>
        <begin position="411"/>
        <end position="436"/>
    </location>
</feature>
<keyword evidence="4" id="KW-1185">Reference proteome</keyword>
<feature type="signal peptide" evidence="2">
    <location>
        <begin position="1"/>
        <end position="20"/>
    </location>
</feature>
<feature type="region of interest" description="Disordered" evidence="1">
    <location>
        <begin position="397"/>
        <end position="438"/>
    </location>
</feature>
<organism evidence="3 4">
    <name type="scientific">Coniochaeta hoffmannii</name>
    <dbReference type="NCBI Taxonomy" id="91930"/>
    <lineage>
        <taxon>Eukaryota</taxon>
        <taxon>Fungi</taxon>
        <taxon>Dikarya</taxon>
        <taxon>Ascomycota</taxon>
        <taxon>Pezizomycotina</taxon>
        <taxon>Sordariomycetes</taxon>
        <taxon>Sordariomycetidae</taxon>
        <taxon>Coniochaetales</taxon>
        <taxon>Coniochaetaceae</taxon>
        <taxon>Coniochaeta</taxon>
    </lineage>
</organism>
<evidence type="ECO:0000313" key="3">
    <source>
        <dbReference type="EMBL" id="KAJ9165165.1"/>
    </source>
</evidence>
<feature type="compositionally biased region" description="Low complexity" evidence="1">
    <location>
        <begin position="314"/>
        <end position="333"/>
    </location>
</feature>
<dbReference type="AlphaFoldDB" id="A0AA38SE33"/>
<name>A0AA38SE33_9PEZI</name>
<feature type="compositionally biased region" description="Low complexity" evidence="1">
    <location>
        <begin position="763"/>
        <end position="774"/>
    </location>
</feature>
<keyword evidence="2" id="KW-0732">Signal</keyword>
<feature type="compositionally biased region" description="Low complexity" evidence="1">
    <location>
        <begin position="484"/>
        <end position="528"/>
    </location>
</feature>
<feature type="compositionally biased region" description="Gly residues" evidence="1">
    <location>
        <begin position="750"/>
        <end position="762"/>
    </location>
</feature>
<accession>A0AA38SE33</accession>
<sequence>MRAASVAGLVLASLIKLANAEDLLFYNDMLYNEYKEATTTLGYTAHIASDAEWRGYTTADFAKYKALIIPDPNCGTIDRIKFLEDTKAVWSPAVTGNVILIGTDPTYHSASRAGAIDLIDNSIRFAASDPKGTGLYFSLSCYYDSGDITTIESLSEFGTFYVRGKLACYNDAHLVADAPELKSLDDDSIGNWSCSVHEVFTEFPRMGMEPGTDGFEAFAIARNATGDGEESYADGSSGIPYIIARGATPVGCGDGKIEDSFGEECDNGKDGNGHCSSQHVCQLHIPEFNITRNHNGSFINDPTGPPPPPNSVTASAGSPGSSNPSSPVSEPTAPGTPPPITIVTTIDGPTPSIITVIATADPPLSAEFGSGPPPPITIVTTIGGPVPSVITIIANPPAETNPVPMPPPSGPGASTGAHPSSTTAGISSGSGPATSSDVSYLSALHSGSSAFEAPDASSSAGAGSAVPATTVTSGSLVAPNPGPSTATTGGAGTDAPAGSGTSSSGGLSGSTSAISTSSSGSASASSSNSAISTTYTATSSDGPGISKNGTTFTGLTNSASGTVLPTTLATTTLPSGPGSTCDAYIGIEVIEFIEITEICPEDATITETITTCLSTMTRPICHTSTPGYPCYPCMGLTPSAGDTATVTRSSCTSSTPVTTTITAQTCHTCEAATYTTTSLPGHTPGGPCKDCVPYTSGPLTLPTTTVTLDATATAPVRISQPSCHDCPDAAPTVQPNAPVGSAPAVPGTSAIGGGGGGGGGAGASPTPTKAAPGTVVPGNPAPPNTSDAAGGYGPGAGEPAAPTTTASSPATVPSKSAVPSYVTAAGGPRRVAWELGGGVVAAVVWALMMV</sequence>
<comment type="caution">
    <text evidence="3">The sequence shown here is derived from an EMBL/GenBank/DDBJ whole genome shotgun (WGS) entry which is preliminary data.</text>
</comment>
<feature type="region of interest" description="Disordered" evidence="1">
    <location>
        <begin position="472"/>
        <end position="528"/>
    </location>
</feature>
<evidence type="ECO:0000256" key="1">
    <source>
        <dbReference type="SAM" id="MobiDB-lite"/>
    </source>
</evidence>
<proteinExistence type="predicted"/>